<dbReference type="Proteomes" id="UP000037035">
    <property type="component" value="Unassembled WGS sequence"/>
</dbReference>
<name>A0A0L6UT66_9BASI</name>
<accession>A0A0L6UT66</accession>
<evidence type="ECO:0000313" key="1">
    <source>
        <dbReference type="EMBL" id="KNZ51055.1"/>
    </source>
</evidence>
<reference evidence="1 2" key="1">
    <citation type="submission" date="2015-08" db="EMBL/GenBank/DDBJ databases">
        <title>Next Generation Sequencing and Analysis of the Genome of Puccinia sorghi L Schw, the Causal Agent of Maize Common Rust.</title>
        <authorList>
            <person name="Rochi L."/>
            <person name="Burguener G."/>
            <person name="Darino M."/>
            <person name="Turjanski A."/>
            <person name="Kreff E."/>
            <person name="Dieguez M.J."/>
            <person name="Sacco F."/>
        </authorList>
    </citation>
    <scope>NUCLEOTIDE SEQUENCE [LARGE SCALE GENOMIC DNA]</scope>
    <source>
        <strain evidence="1 2">RO10H11247</strain>
    </source>
</reference>
<dbReference type="OrthoDB" id="3344688at2759"/>
<comment type="caution">
    <text evidence="1">The sequence shown here is derived from an EMBL/GenBank/DDBJ whole genome shotgun (WGS) entry which is preliminary data.</text>
</comment>
<dbReference type="VEuPathDB" id="FungiDB:VP01_410g6"/>
<evidence type="ECO:0000313" key="2">
    <source>
        <dbReference type="Proteomes" id="UP000037035"/>
    </source>
</evidence>
<dbReference type="PANTHER" id="PTHR11439:SF483">
    <property type="entry name" value="PEPTIDE SYNTHASE GLIP-LIKE, PUTATIVE (AFU_ORTHOLOGUE AFUA_3G12920)-RELATED"/>
    <property type="match status" value="1"/>
</dbReference>
<dbReference type="AlphaFoldDB" id="A0A0L6UT66"/>
<dbReference type="PANTHER" id="PTHR11439">
    <property type="entry name" value="GAG-POL-RELATED RETROTRANSPOSON"/>
    <property type="match status" value="1"/>
</dbReference>
<protein>
    <recommendedName>
        <fullName evidence="3">Copia protein</fullName>
    </recommendedName>
</protein>
<evidence type="ECO:0008006" key="3">
    <source>
        <dbReference type="Google" id="ProtNLM"/>
    </source>
</evidence>
<keyword evidence="2" id="KW-1185">Reference proteome</keyword>
<dbReference type="CDD" id="cd09272">
    <property type="entry name" value="RNase_HI_RT_Ty1"/>
    <property type="match status" value="1"/>
</dbReference>
<organism evidence="1 2">
    <name type="scientific">Puccinia sorghi</name>
    <dbReference type="NCBI Taxonomy" id="27349"/>
    <lineage>
        <taxon>Eukaryota</taxon>
        <taxon>Fungi</taxon>
        <taxon>Dikarya</taxon>
        <taxon>Basidiomycota</taxon>
        <taxon>Pucciniomycotina</taxon>
        <taxon>Pucciniomycetes</taxon>
        <taxon>Pucciniales</taxon>
        <taxon>Pucciniaceae</taxon>
        <taxon>Puccinia</taxon>
    </lineage>
</organism>
<proteinExistence type="predicted"/>
<sequence>MNHWRQVIHCWKYLAGTINLKLTLRPDPSDTSDTIKHYTDATWADDLETRLSQSGSICFWKACPVSWNSKKQRNITLSSTEAEMNALSDGVQENQWIKYLIEELYNKELKPTQFQIDNKGLIDKINNFGSNSKTKHLDIKAKWLRDLKNRNEICVKLIPTEEMVADALTKPSNLGSLE</sequence>
<gene>
    <name evidence="1" type="ORF">VP01_410g6</name>
</gene>
<dbReference type="EMBL" id="LAVV01009180">
    <property type="protein sequence ID" value="KNZ51055.1"/>
    <property type="molecule type" value="Genomic_DNA"/>
</dbReference>